<dbReference type="SUPFAM" id="SSF56601">
    <property type="entry name" value="beta-lactamase/transpeptidase-like"/>
    <property type="match status" value="1"/>
</dbReference>
<dbReference type="Gene3D" id="3.40.710.10">
    <property type="entry name" value="DD-peptidase/beta-lactamase superfamily"/>
    <property type="match status" value="1"/>
</dbReference>
<dbReference type="EMBL" id="JBHFAB010000003">
    <property type="protein sequence ID" value="MFC1416218.1"/>
    <property type="molecule type" value="Genomic_DNA"/>
</dbReference>
<dbReference type="GO" id="GO:0016787">
    <property type="term" value="F:hydrolase activity"/>
    <property type="evidence" value="ECO:0007669"/>
    <property type="project" value="UniProtKB-KW"/>
</dbReference>
<proteinExistence type="predicted"/>
<dbReference type="InterPro" id="IPR050789">
    <property type="entry name" value="Diverse_Enzym_Activities"/>
</dbReference>
<dbReference type="InterPro" id="IPR001466">
    <property type="entry name" value="Beta-lactam-related"/>
</dbReference>
<evidence type="ECO:0000256" key="1">
    <source>
        <dbReference type="ARBA" id="ARBA00022801"/>
    </source>
</evidence>
<dbReference type="EC" id="3.-.-.-" evidence="3"/>
<dbReference type="Pfam" id="PF00144">
    <property type="entry name" value="Beta-lactamase"/>
    <property type="match status" value="1"/>
</dbReference>
<accession>A0ABV6VRN4</accession>
<gene>
    <name evidence="3" type="ORF">ACEZDE_06130</name>
</gene>
<evidence type="ECO:0000313" key="4">
    <source>
        <dbReference type="Proteomes" id="UP001592531"/>
    </source>
</evidence>
<dbReference type="Proteomes" id="UP001592531">
    <property type="component" value="Unassembled WGS sequence"/>
</dbReference>
<dbReference type="RefSeq" id="WP_380533276.1">
    <property type="nucleotide sequence ID" value="NZ_JBHFAB010000003.1"/>
</dbReference>
<dbReference type="PANTHER" id="PTHR43283">
    <property type="entry name" value="BETA-LACTAMASE-RELATED"/>
    <property type="match status" value="1"/>
</dbReference>
<organism evidence="3 4">
    <name type="scientific">Streptacidiphilus cavernicola</name>
    <dbReference type="NCBI Taxonomy" id="3342716"/>
    <lineage>
        <taxon>Bacteria</taxon>
        <taxon>Bacillati</taxon>
        <taxon>Actinomycetota</taxon>
        <taxon>Actinomycetes</taxon>
        <taxon>Kitasatosporales</taxon>
        <taxon>Streptomycetaceae</taxon>
        <taxon>Streptacidiphilus</taxon>
    </lineage>
</organism>
<dbReference type="PANTHER" id="PTHR43283:SF11">
    <property type="entry name" value="BETA-LACTAMASE-RELATED DOMAIN-CONTAINING PROTEIN"/>
    <property type="match status" value="1"/>
</dbReference>
<comment type="caution">
    <text evidence="3">The sequence shown here is derived from an EMBL/GenBank/DDBJ whole genome shotgun (WGS) entry which is preliminary data.</text>
</comment>
<feature type="domain" description="Beta-lactamase-related" evidence="2">
    <location>
        <begin position="8"/>
        <end position="338"/>
    </location>
</feature>
<reference evidence="3 4" key="1">
    <citation type="submission" date="2024-09" db="EMBL/GenBank/DDBJ databases">
        <authorList>
            <person name="Lee S.D."/>
        </authorList>
    </citation>
    <scope>NUCLEOTIDE SEQUENCE [LARGE SCALE GENOMIC DNA]</scope>
    <source>
        <strain evidence="3 4">N8-3</strain>
    </source>
</reference>
<name>A0ABV6VRN4_9ACTN</name>
<protein>
    <submittedName>
        <fullName evidence="3">Serine hydrolase domain-containing protein</fullName>
        <ecNumber evidence="3">3.-.-.-</ecNumber>
    </submittedName>
</protein>
<evidence type="ECO:0000259" key="2">
    <source>
        <dbReference type="Pfam" id="PF00144"/>
    </source>
</evidence>
<keyword evidence="1 3" id="KW-0378">Hydrolase</keyword>
<dbReference type="InterPro" id="IPR012338">
    <property type="entry name" value="Beta-lactam/transpept-like"/>
</dbReference>
<sequence>MGWLDAADVLERAVADGAVPGAVLVAGVGAGEPRGIRAYGGTGRPDGGRTVTDTVFDLASLTKVVATLPSVLRLVDEGVLALDDSVRKHLPGFEGAGKYEVTIRHLLAHSAGLPDHREFYLLPGSPADRLAAVLAEPLVDPPGTVVRYSDLGFILLGEIVAGAAGATLDRAAAELVFQPLGMASTRFLPPEDWRSRTAATEALPGGPAKLGVVHDENAESLGGVAGHAGLFSTAADVSRYLRGCWLDEEGPLLSRAVRAEALRCQTEQPRDRRGLGWTLRGDRWDHMSVEWPRTGAGHTGFTGTSVALDPVSGLWAVLLTNAVHLGREHRGIIPLRRQVHDALALGTL</sequence>
<evidence type="ECO:0000313" key="3">
    <source>
        <dbReference type="EMBL" id="MFC1416218.1"/>
    </source>
</evidence>
<keyword evidence="4" id="KW-1185">Reference proteome</keyword>